<sequence length="416" mass="44400">MPAKKLYMQRGKIKSLSPKEIVLEAVDTPSTTFLLTPTTENGSLKLGELVQITFTMSGDLKIAHTIAEIVATPIRLPRGATGRTLRAETPLGTPRATTSSKTPGTSTAVNLPQGTVRQDGSSISDVDMPTGAGHPAPISAAPISLAADESQLIHMRAPEIHQSGVSNPIRLAILDFQPESAADVSPSRISDRLESLLHNDGLFSLLDRSKFPSPFPTELSDPKAILELAQTLDHPDAILVGEIKEEIPDHAQSDGSRRHRIQAVFPTIVLEGRLYDAHTGKLLGTPKGMGGGSQDRADDRTSPILRAVRDAVESLAASIDPEYPSLLDPRTFATVVSVEPNRMTVAFPGRPSVQAGNHLQIGHPNWFTRDPATGNITAVSTEPLGTFIVTTLERSEASGTYQGTAPAPGQTIRLSR</sequence>
<accession>A0A1I6N165</accession>
<dbReference type="Proteomes" id="UP000199024">
    <property type="component" value="Unassembled WGS sequence"/>
</dbReference>
<dbReference type="AlphaFoldDB" id="A0A1I6N165"/>
<dbReference type="EMBL" id="FOZL01000002">
    <property type="protein sequence ID" value="SFS21705.1"/>
    <property type="molecule type" value="Genomic_DNA"/>
</dbReference>
<evidence type="ECO:0000256" key="1">
    <source>
        <dbReference type="SAM" id="MobiDB-lite"/>
    </source>
</evidence>
<feature type="region of interest" description="Disordered" evidence="1">
    <location>
        <begin position="85"/>
        <end position="135"/>
    </location>
</feature>
<organism evidence="2 3">
    <name type="scientific">Granulicella pectinivorans</name>
    <dbReference type="NCBI Taxonomy" id="474950"/>
    <lineage>
        <taxon>Bacteria</taxon>
        <taxon>Pseudomonadati</taxon>
        <taxon>Acidobacteriota</taxon>
        <taxon>Terriglobia</taxon>
        <taxon>Terriglobales</taxon>
        <taxon>Acidobacteriaceae</taxon>
        <taxon>Granulicella</taxon>
    </lineage>
</organism>
<gene>
    <name evidence="2" type="ORF">SAMN05421771_4299</name>
</gene>
<feature type="compositionally biased region" description="Polar residues" evidence="1">
    <location>
        <begin position="95"/>
        <end position="124"/>
    </location>
</feature>
<protein>
    <submittedName>
        <fullName evidence="2">Uncharacterized protein</fullName>
    </submittedName>
</protein>
<evidence type="ECO:0000313" key="2">
    <source>
        <dbReference type="EMBL" id="SFS21705.1"/>
    </source>
</evidence>
<evidence type="ECO:0000313" key="3">
    <source>
        <dbReference type="Proteomes" id="UP000199024"/>
    </source>
</evidence>
<reference evidence="2 3" key="1">
    <citation type="submission" date="2016-10" db="EMBL/GenBank/DDBJ databases">
        <authorList>
            <person name="de Groot N.N."/>
        </authorList>
    </citation>
    <scope>NUCLEOTIDE SEQUENCE [LARGE SCALE GENOMIC DNA]</scope>
    <source>
        <strain evidence="2 3">DSM 21001</strain>
    </source>
</reference>
<proteinExistence type="predicted"/>
<dbReference type="STRING" id="474950.SAMN05421771_4299"/>
<keyword evidence="3" id="KW-1185">Reference proteome</keyword>
<name>A0A1I6N165_9BACT</name>
<dbReference type="Gene3D" id="3.40.50.10070">
    <property type="entry name" value="TolB, N-terminal domain"/>
    <property type="match status" value="1"/>
</dbReference>